<protein>
    <recommendedName>
        <fullName evidence="1">APO domain-containing protein</fullName>
    </recommendedName>
</protein>
<feature type="domain" description="APO" evidence="1">
    <location>
        <begin position="227"/>
        <end position="312"/>
    </location>
</feature>
<evidence type="ECO:0000313" key="3">
    <source>
        <dbReference type="Proteomes" id="UP001187471"/>
    </source>
</evidence>
<feature type="domain" description="APO" evidence="1">
    <location>
        <begin position="85"/>
        <end position="170"/>
    </location>
</feature>
<dbReference type="PROSITE" id="PS51499">
    <property type="entry name" value="APO"/>
    <property type="match status" value="2"/>
</dbReference>
<keyword evidence="3" id="KW-1185">Reference proteome</keyword>
<comment type="caution">
    <text evidence="2">The sequence shown here is derived from an EMBL/GenBank/DDBJ whole genome shotgun (WGS) entry which is preliminary data.</text>
</comment>
<dbReference type="AlphaFoldDB" id="A0AA88RUU3"/>
<dbReference type="GO" id="GO:0003723">
    <property type="term" value="F:RNA binding"/>
    <property type="evidence" value="ECO:0007669"/>
    <property type="project" value="InterPro"/>
</dbReference>
<proteinExistence type="predicted"/>
<dbReference type="Proteomes" id="UP001187471">
    <property type="component" value="Unassembled WGS sequence"/>
</dbReference>
<evidence type="ECO:0000313" key="2">
    <source>
        <dbReference type="EMBL" id="KAK2986111.1"/>
    </source>
</evidence>
<organism evidence="2 3">
    <name type="scientific">Escallonia rubra</name>
    <dbReference type="NCBI Taxonomy" id="112253"/>
    <lineage>
        <taxon>Eukaryota</taxon>
        <taxon>Viridiplantae</taxon>
        <taxon>Streptophyta</taxon>
        <taxon>Embryophyta</taxon>
        <taxon>Tracheophyta</taxon>
        <taxon>Spermatophyta</taxon>
        <taxon>Magnoliopsida</taxon>
        <taxon>eudicotyledons</taxon>
        <taxon>Gunneridae</taxon>
        <taxon>Pentapetalae</taxon>
        <taxon>asterids</taxon>
        <taxon>campanulids</taxon>
        <taxon>Escalloniales</taxon>
        <taxon>Escalloniaceae</taxon>
        <taxon>Escallonia</taxon>
    </lineage>
</organism>
<sequence length="395" mass="44330">MASKNHKLWPRMMMLSGLLGRSQLYSSKPELDMKKLRPMILRRKQARAKDYPVKPMVQVAFDVLKARTFLIRGVSTLLQILPIWACRYCPELHIGEKGHLIRTCGGYRHGAKIQVHEWIKGSLNDILVPVETFHIRNMFQSVIRHNQRSDFDRVSAVIELCLQAGADTFDESLCPNNENLDGVGNSVVGTEQLSSDDVMVIASGTLRAWETLRSGVQKLLSVYPSKVCKYCSEVHVGPSGHKAWLRGVFKYESWCGDHFWKKADVDDLVPPKVVWFRRPHDPPVLLDKGREFYGHAPAVVDLCTKAGVIAPSKSMLSLPSMLPEAPGPSHFTPLRQSLHYYNSKSPTSFLTSTSTTPLLFVAIFPLHRAPSPFPNQPPLPNRSFASVTPLFPPPC</sequence>
<name>A0AA88RUU3_9ASTE</name>
<gene>
    <name evidence="2" type="ORF">RJ640_024610</name>
</gene>
<dbReference type="EMBL" id="JAVXUO010001091">
    <property type="protein sequence ID" value="KAK2986111.1"/>
    <property type="molecule type" value="Genomic_DNA"/>
</dbReference>
<accession>A0AA88RUU3</accession>
<dbReference type="InterPro" id="IPR023342">
    <property type="entry name" value="APO_dom"/>
</dbReference>
<dbReference type="Pfam" id="PF05634">
    <property type="entry name" value="APO_RNA-bind"/>
    <property type="match status" value="2"/>
</dbReference>
<evidence type="ECO:0000259" key="1">
    <source>
        <dbReference type="PROSITE" id="PS51499"/>
    </source>
</evidence>
<reference evidence="2" key="1">
    <citation type="submission" date="2022-12" db="EMBL/GenBank/DDBJ databases">
        <title>Draft genome assemblies for two species of Escallonia (Escalloniales).</title>
        <authorList>
            <person name="Chanderbali A."/>
            <person name="Dervinis C."/>
            <person name="Anghel I."/>
            <person name="Soltis D."/>
            <person name="Soltis P."/>
            <person name="Zapata F."/>
        </authorList>
    </citation>
    <scope>NUCLEOTIDE SEQUENCE</scope>
    <source>
        <strain evidence="2">UCBG92.1500</strain>
        <tissue evidence="2">Leaf</tissue>
    </source>
</reference>